<proteinExistence type="predicted"/>
<name>A0A6J4MK90_9BACT</name>
<dbReference type="AlphaFoldDB" id="A0A6J4MK90"/>
<protein>
    <submittedName>
        <fullName evidence="1">Uncharacterized protein</fullName>
    </submittedName>
</protein>
<feature type="non-terminal residue" evidence="1">
    <location>
        <position position="25"/>
    </location>
</feature>
<feature type="non-terminal residue" evidence="1">
    <location>
        <position position="1"/>
    </location>
</feature>
<accession>A0A6J4MK90</accession>
<dbReference type="EMBL" id="CADCTV010000798">
    <property type="protein sequence ID" value="CAA9361991.1"/>
    <property type="molecule type" value="Genomic_DNA"/>
</dbReference>
<reference evidence="1" key="1">
    <citation type="submission" date="2020-02" db="EMBL/GenBank/DDBJ databases">
        <authorList>
            <person name="Meier V. D."/>
        </authorList>
    </citation>
    <scope>NUCLEOTIDE SEQUENCE</scope>
    <source>
        <strain evidence="1">AVDCRST_MAG89</strain>
    </source>
</reference>
<sequence length="25" mass="2693">WRRSIPRCAVPSTYSTSAAATRSPA</sequence>
<evidence type="ECO:0000313" key="1">
    <source>
        <dbReference type="EMBL" id="CAA9361991.1"/>
    </source>
</evidence>
<gene>
    <name evidence="1" type="ORF">AVDCRST_MAG89-3803</name>
</gene>
<organism evidence="1">
    <name type="scientific">uncultured Gemmatimonadota bacterium</name>
    <dbReference type="NCBI Taxonomy" id="203437"/>
    <lineage>
        <taxon>Bacteria</taxon>
        <taxon>Pseudomonadati</taxon>
        <taxon>Gemmatimonadota</taxon>
        <taxon>environmental samples</taxon>
    </lineage>
</organism>